<accession>A0AAE0QVU4</accession>
<dbReference type="PROSITE" id="PS50214">
    <property type="entry name" value="DISINTEGRIN_2"/>
    <property type="match status" value="1"/>
</dbReference>
<dbReference type="Proteomes" id="UP001274896">
    <property type="component" value="Unassembled WGS sequence"/>
</dbReference>
<dbReference type="GO" id="GO:0007219">
    <property type="term" value="P:Notch signaling pathway"/>
    <property type="evidence" value="ECO:0007669"/>
    <property type="project" value="TreeGrafter"/>
</dbReference>
<dbReference type="InterPro" id="IPR036436">
    <property type="entry name" value="Disintegrin_dom_sf"/>
</dbReference>
<evidence type="ECO:0000313" key="5">
    <source>
        <dbReference type="Proteomes" id="UP001274896"/>
    </source>
</evidence>
<gene>
    <name evidence="4" type="ORF">QTP70_014330</name>
</gene>
<evidence type="ECO:0000256" key="1">
    <source>
        <dbReference type="ARBA" id="ARBA00023157"/>
    </source>
</evidence>
<keyword evidence="5" id="KW-1185">Reference proteome</keyword>
<dbReference type="InterPro" id="IPR001762">
    <property type="entry name" value="Disintegrin_dom"/>
</dbReference>
<dbReference type="Pfam" id="PF00200">
    <property type="entry name" value="Disintegrin"/>
    <property type="match status" value="1"/>
</dbReference>
<dbReference type="GO" id="GO:0005886">
    <property type="term" value="C:plasma membrane"/>
    <property type="evidence" value="ECO:0007669"/>
    <property type="project" value="TreeGrafter"/>
</dbReference>
<protein>
    <recommendedName>
        <fullName evidence="3">Disintegrin domain-containing protein</fullName>
    </recommendedName>
</protein>
<dbReference type="GO" id="GO:0004222">
    <property type="term" value="F:metalloendopeptidase activity"/>
    <property type="evidence" value="ECO:0007669"/>
    <property type="project" value="TreeGrafter"/>
</dbReference>
<evidence type="ECO:0000313" key="4">
    <source>
        <dbReference type="EMBL" id="KAK3533260.1"/>
    </source>
</evidence>
<dbReference type="PANTHER" id="PTHR45702:SF1">
    <property type="entry name" value="DISINTEGRIN AND METALLOPROTEINASE DOMAIN-CONTAINING PROTEIN 10 ISOFORM X1"/>
    <property type="match status" value="1"/>
</dbReference>
<dbReference type="FunFam" id="4.10.70.10:FF:000003">
    <property type="entry name" value="Disintegrin and metalloproteinase domain-containing protein 17"/>
    <property type="match status" value="1"/>
</dbReference>
<reference evidence="4" key="1">
    <citation type="submission" date="2023-06" db="EMBL/GenBank/DDBJ databases">
        <title>Male Hemibagrus guttatus genome.</title>
        <authorList>
            <person name="Bian C."/>
        </authorList>
    </citation>
    <scope>NUCLEOTIDE SEQUENCE</scope>
    <source>
        <strain evidence="4">Male_cb2023</strain>
        <tissue evidence="4">Muscle</tissue>
    </source>
</reference>
<dbReference type="EMBL" id="JAUCMX010000010">
    <property type="protein sequence ID" value="KAK3533260.1"/>
    <property type="molecule type" value="Genomic_DNA"/>
</dbReference>
<keyword evidence="1" id="KW-1015">Disulfide bond</keyword>
<name>A0AAE0QVU4_9TELE</name>
<evidence type="ECO:0000256" key="2">
    <source>
        <dbReference type="PROSITE-ProRule" id="PRU00068"/>
    </source>
</evidence>
<dbReference type="AlphaFoldDB" id="A0AAE0QVU4"/>
<comment type="caution">
    <text evidence="4">The sequence shown here is derived from an EMBL/GenBank/DDBJ whole genome shotgun (WGS) entry which is preliminary data.</text>
</comment>
<dbReference type="SMART" id="SM00050">
    <property type="entry name" value="DISIN"/>
    <property type="match status" value="1"/>
</dbReference>
<dbReference type="InterPro" id="IPR024079">
    <property type="entry name" value="MetalloPept_cat_dom_sf"/>
</dbReference>
<feature type="domain" description="Disintegrin" evidence="3">
    <location>
        <begin position="108"/>
        <end position="200"/>
    </location>
</feature>
<proteinExistence type="predicted"/>
<dbReference type="InterPro" id="IPR051489">
    <property type="entry name" value="ADAM_Metalloproteinase"/>
</dbReference>
<dbReference type="GO" id="GO:0006509">
    <property type="term" value="P:membrane protein ectodomain proteolysis"/>
    <property type="evidence" value="ECO:0007669"/>
    <property type="project" value="TreeGrafter"/>
</dbReference>
<dbReference type="SUPFAM" id="SSF55486">
    <property type="entry name" value="Metalloproteases ('zincins'), catalytic domain"/>
    <property type="match status" value="1"/>
</dbReference>
<dbReference type="Gene3D" id="3.40.390.10">
    <property type="entry name" value="Collagenase (Catalytic Domain)"/>
    <property type="match status" value="1"/>
</dbReference>
<dbReference type="SUPFAM" id="SSF57552">
    <property type="entry name" value="Blood coagulation inhibitor (disintegrin)"/>
    <property type="match status" value="1"/>
</dbReference>
<organism evidence="4 5">
    <name type="scientific">Hemibagrus guttatus</name>
    <dbReference type="NCBI Taxonomy" id="175788"/>
    <lineage>
        <taxon>Eukaryota</taxon>
        <taxon>Metazoa</taxon>
        <taxon>Chordata</taxon>
        <taxon>Craniata</taxon>
        <taxon>Vertebrata</taxon>
        <taxon>Euteleostomi</taxon>
        <taxon>Actinopterygii</taxon>
        <taxon>Neopterygii</taxon>
        <taxon>Teleostei</taxon>
        <taxon>Ostariophysi</taxon>
        <taxon>Siluriformes</taxon>
        <taxon>Bagridae</taxon>
        <taxon>Hemibagrus</taxon>
    </lineage>
</organism>
<dbReference type="Gene3D" id="4.10.70.10">
    <property type="entry name" value="Disintegrin domain"/>
    <property type="match status" value="1"/>
</dbReference>
<comment type="caution">
    <text evidence="2">Lacks conserved residue(s) required for the propagation of feature annotation.</text>
</comment>
<dbReference type="PANTHER" id="PTHR45702">
    <property type="entry name" value="ADAM10/ADAM17 METALLOPEPTIDASE FAMILY MEMBER"/>
    <property type="match status" value="1"/>
</dbReference>
<evidence type="ECO:0000259" key="3">
    <source>
        <dbReference type="PROSITE" id="PS50214"/>
    </source>
</evidence>
<sequence length="271" mass="29500">MLEHGVHYGQAVTSTEVQQQDTTRVQIRGAVPPNHATPGITVIAHMGHDEGSDCGDLAVTEGKGYFLMFPQASDEVKENSERFSPCSLRHMSRLLKFKKDNCFIVSDQPICGNQILEKGEECDVGLNANDPCCYSSRESIGIQCRLKPNTQCSPSQGLCCSSGCVFKTSGLLCEEDSECRMKSMCTGNSATCPQPAAKPNLTMCSLGTRVCHNGECSQSLCVLHGLEQCDCPGENKKEKCHMCCQQRVILILLVIDVYVLCTVTPSFDTGQ</sequence>